<gene>
    <name evidence="2" type="ORF">GCU68_17655</name>
</gene>
<keyword evidence="1" id="KW-1133">Transmembrane helix</keyword>
<reference evidence="2 3" key="1">
    <citation type="journal article" date="2007" name="Int. J. Syst. Evol. Microbiol.">
        <title>Natronorubrum sulfidifaciens sp. nov., an extremely haloalkaliphilic archaeon isolated from Aiding salt lake in Xin-Jiang, China.</title>
        <authorList>
            <person name="Cui H.L."/>
            <person name="Tohty D."/>
            <person name="Liu H.C."/>
            <person name="Liu S.J."/>
            <person name="Oren A."/>
            <person name="Zhou P.J."/>
        </authorList>
    </citation>
    <scope>NUCLEOTIDE SEQUENCE [LARGE SCALE GENOMIC DNA]</scope>
    <source>
        <strain evidence="2 3">7-3</strain>
        <plasmid evidence="2">unnamed1</plasmid>
    </source>
</reference>
<dbReference type="AlphaFoldDB" id="A0A5P9P919"/>
<evidence type="ECO:0000256" key="1">
    <source>
        <dbReference type="SAM" id="Phobius"/>
    </source>
</evidence>
<sequence length="85" mass="9727">MGDIIHRAKYRFGQISAVLVLLFTLAFIPTGYDLWLAEPEVVVDGDLEPFSLTYNLLFLISVSIPIVVGLYLTRNIYQWSKNYQS</sequence>
<keyword evidence="1" id="KW-0472">Membrane</keyword>
<accession>A0A5P9P919</accession>
<geneLocation type="plasmid" evidence="2 3">
    <name>unnamed1</name>
</geneLocation>
<dbReference type="GeneID" id="42302900"/>
<protein>
    <submittedName>
        <fullName evidence="2">Uncharacterized protein</fullName>
    </submittedName>
</protein>
<evidence type="ECO:0000313" key="3">
    <source>
        <dbReference type="Proteomes" id="UP000326170"/>
    </source>
</evidence>
<evidence type="ECO:0000313" key="2">
    <source>
        <dbReference type="EMBL" id="QFU84380.1"/>
    </source>
</evidence>
<name>A0A5P9P919_9EURY</name>
<dbReference type="KEGG" id="nas:GCU68_17655"/>
<dbReference type="EMBL" id="CP045489">
    <property type="protein sequence ID" value="QFU84380.1"/>
    <property type="molecule type" value="Genomic_DNA"/>
</dbReference>
<dbReference type="Proteomes" id="UP000326170">
    <property type="component" value="Plasmid unnamed1"/>
</dbReference>
<keyword evidence="2" id="KW-0614">Plasmid</keyword>
<organism evidence="2 3">
    <name type="scientific">Natronorubrum aibiense</name>
    <dbReference type="NCBI Taxonomy" id="348826"/>
    <lineage>
        <taxon>Archaea</taxon>
        <taxon>Methanobacteriati</taxon>
        <taxon>Methanobacteriota</taxon>
        <taxon>Stenosarchaea group</taxon>
        <taxon>Halobacteria</taxon>
        <taxon>Halobacteriales</taxon>
        <taxon>Natrialbaceae</taxon>
        <taxon>Natronorubrum</taxon>
    </lineage>
</organism>
<feature type="transmembrane region" description="Helical" evidence="1">
    <location>
        <begin position="52"/>
        <end position="72"/>
    </location>
</feature>
<dbReference type="RefSeq" id="WP_152943901.1">
    <property type="nucleotide sequence ID" value="NZ_CP045489.1"/>
</dbReference>
<keyword evidence="1" id="KW-0812">Transmembrane</keyword>
<keyword evidence="3" id="KW-1185">Reference proteome</keyword>
<proteinExistence type="predicted"/>
<feature type="transmembrane region" description="Helical" evidence="1">
    <location>
        <begin position="12"/>
        <end position="32"/>
    </location>
</feature>
<dbReference type="OrthoDB" id="190091at2157"/>